<protein>
    <submittedName>
        <fullName evidence="3">Uncharacterized protein</fullName>
    </submittedName>
</protein>
<proteinExistence type="predicted"/>
<dbReference type="EMBL" id="AP009493">
    <property type="protein sequence ID" value="BAG19069.1"/>
    <property type="molecule type" value="Genomic_DNA"/>
</dbReference>
<keyword evidence="2" id="KW-0812">Transmembrane</keyword>
<keyword evidence="2" id="KW-0472">Membrane</keyword>
<dbReference type="HOGENOM" id="CLU_1093781_0_0_11"/>
<dbReference type="Proteomes" id="UP000001685">
    <property type="component" value="Chromosome"/>
</dbReference>
<dbReference type="AlphaFoldDB" id="B1W144"/>
<dbReference type="PATRIC" id="fig|455632.4.peg.2280"/>
<keyword evidence="2" id="KW-1133">Transmembrane helix</keyword>
<gene>
    <name evidence="3" type="ordered locus">SGR_2240</name>
</gene>
<evidence type="ECO:0000313" key="4">
    <source>
        <dbReference type="Proteomes" id="UP000001685"/>
    </source>
</evidence>
<sequence>MNEVRELLDRAAEGAGQPAFSARAVYAKAARIRRRRRAAASAAVLAVVAAGAFALPRTGGDEDPAPASVASAGPSPSPSAADRAGRLAALLPPDVGEIEEVALLALIKGATPEQARTTRLGPLDGQYAFRRDGGVGYLVLSLEDREAVVKKTGRPADPDEDLCVRVGQEPSRTDCEREALPDGRALTTWRDTMDVGGDDSVGWGPELAGRLVQPDGSQFLVRSSTGFEGTGTQGPLLPEPPLSRAQLKALLTGPEVLPKG</sequence>
<feature type="transmembrane region" description="Helical" evidence="2">
    <location>
        <begin position="38"/>
        <end position="55"/>
    </location>
</feature>
<dbReference type="KEGG" id="sgr:SGR_2240"/>
<dbReference type="eggNOG" id="ENOG5031FHY">
    <property type="taxonomic scope" value="Bacteria"/>
</dbReference>
<feature type="compositionally biased region" description="Low complexity" evidence="1">
    <location>
        <begin position="65"/>
        <end position="82"/>
    </location>
</feature>
<feature type="region of interest" description="Disordered" evidence="1">
    <location>
        <begin position="221"/>
        <end position="240"/>
    </location>
</feature>
<evidence type="ECO:0000256" key="1">
    <source>
        <dbReference type="SAM" id="MobiDB-lite"/>
    </source>
</evidence>
<organism evidence="3 4">
    <name type="scientific">Streptomyces griseus subsp. griseus (strain JCM 4626 / CBS 651.72 / NBRC 13350 / KCC S-0626 / ISP 5235)</name>
    <dbReference type="NCBI Taxonomy" id="455632"/>
    <lineage>
        <taxon>Bacteria</taxon>
        <taxon>Bacillati</taxon>
        <taxon>Actinomycetota</taxon>
        <taxon>Actinomycetes</taxon>
        <taxon>Kitasatosporales</taxon>
        <taxon>Streptomycetaceae</taxon>
        <taxon>Streptomyces</taxon>
    </lineage>
</organism>
<accession>B1W144</accession>
<reference evidence="4" key="1">
    <citation type="journal article" date="2008" name="J. Bacteriol.">
        <title>Genome sequence of the streptomycin-producing microorganism Streptomyces griseus IFO 13350.</title>
        <authorList>
            <person name="Ohnishi Y."/>
            <person name="Ishikawa J."/>
            <person name="Hara H."/>
            <person name="Suzuki H."/>
            <person name="Ikenoya M."/>
            <person name="Ikeda H."/>
            <person name="Yamashita A."/>
            <person name="Hattori M."/>
            <person name="Horinouchi S."/>
        </authorList>
    </citation>
    <scope>NUCLEOTIDE SEQUENCE [LARGE SCALE GENOMIC DNA]</scope>
    <source>
        <strain evidence="4">JCM 4626 / NBRC 13350</strain>
    </source>
</reference>
<dbReference type="RefSeq" id="WP_012379070.1">
    <property type="nucleotide sequence ID" value="NC_010572.1"/>
</dbReference>
<name>B1W144_STRGG</name>
<evidence type="ECO:0000313" key="3">
    <source>
        <dbReference type="EMBL" id="BAG19069.1"/>
    </source>
</evidence>
<feature type="region of interest" description="Disordered" evidence="1">
    <location>
        <begin position="59"/>
        <end position="82"/>
    </location>
</feature>
<evidence type="ECO:0000256" key="2">
    <source>
        <dbReference type="SAM" id="Phobius"/>
    </source>
</evidence>